<proteinExistence type="predicted"/>
<accession>A0A917IBA2</accession>
<feature type="compositionally biased region" description="Basic and acidic residues" evidence="3">
    <location>
        <begin position="14"/>
        <end position="46"/>
    </location>
</feature>
<keyword evidence="5" id="KW-1185">Reference proteome</keyword>
<dbReference type="Proteomes" id="UP000603912">
    <property type="component" value="Unassembled WGS sequence"/>
</dbReference>
<dbReference type="AlphaFoldDB" id="A0A917IBA2"/>
<dbReference type="GO" id="GO:0005829">
    <property type="term" value="C:cytosol"/>
    <property type="evidence" value="ECO:0007669"/>
    <property type="project" value="TreeGrafter"/>
</dbReference>
<reference evidence="4" key="2">
    <citation type="submission" date="2020-09" db="EMBL/GenBank/DDBJ databases">
        <authorList>
            <person name="Sun Q."/>
            <person name="Zhou Y."/>
        </authorList>
    </citation>
    <scope>NUCLEOTIDE SEQUENCE</scope>
    <source>
        <strain evidence="4">CGMCC 1.12214</strain>
    </source>
</reference>
<gene>
    <name evidence="4" type="primary">fliH</name>
    <name evidence="4" type="ORF">GCM10007036_38510</name>
</gene>
<keyword evidence="4" id="KW-0282">Flagellum</keyword>
<keyword evidence="2" id="KW-0653">Protein transport</keyword>
<keyword evidence="4" id="KW-0966">Cell projection</keyword>
<keyword evidence="4" id="KW-0969">Cilium</keyword>
<dbReference type="PANTHER" id="PTHR34982:SF1">
    <property type="entry name" value="FLAGELLAR ASSEMBLY PROTEIN FLIH"/>
    <property type="match status" value="1"/>
</dbReference>
<dbReference type="RefSeq" id="WP_188519293.1">
    <property type="nucleotide sequence ID" value="NZ_BMES01000002.1"/>
</dbReference>
<evidence type="ECO:0000256" key="3">
    <source>
        <dbReference type="SAM" id="MobiDB-lite"/>
    </source>
</evidence>
<dbReference type="GO" id="GO:0015031">
    <property type="term" value="P:protein transport"/>
    <property type="evidence" value="ECO:0007669"/>
    <property type="project" value="UniProtKB-KW"/>
</dbReference>
<keyword evidence="1" id="KW-0813">Transport</keyword>
<evidence type="ECO:0000313" key="5">
    <source>
        <dbReference type="Proteomes" id="UP000603912"/>
    </source>
</evidence>
<protein>
    <submittedName>
        <fullName evidence="4">Flagellar assembly protein FliH</fullName>
    </submittedName>
</protein>
<evidence type="ECO:0000313" key="4">
    <source>
        <dbReference type="EMBL" id="GGH28948.1"/>
    </source>
</evidence>
<organism evidence="4 5">
    <name type="scientific">Alsobacter metallidurans</name>
    <dbReference type="NCBI Taxonomy" id="340221"/>
    <lineage>
        <taxon>Bacteria</taxon>
        <taxon>Pseudomonadati</taxon>
        <taxon>Pseudomonadota</taxon>
        <taxon>Alphaproteobacteria</taxon>
        <taxon>Hyphomicrobiales</taxon>
        <taxon>Alsobacteraceae</taxon>
        <taxon>Alsobacter</taxon>
    </lineage>
</organism>
<dbReference type="EMBL" id="BMES01000002">
    <property type="protein sequence ID" value="GGH28948.1"/>
    <property type="molecule type" value="Genomic_DNA"/>
</dbReference>
<evidence type="ECO:0000256" key="2">
    <source>
        <dbReference type="ARBA" id="ARBA00022927"/>
    </source>
</evidence>
<sequence>MSNAQKFSFDNDFGSDRRSQSMRRQADVERLQQAEQEGWERGRMEGRREAEQEAAMRMALAIEQVAGAAAAVIAHLEHQTERLELEAAELAIVFARKLAGDLLAREPLGPLEAAAQECFREMAGAPHLAVRVPPECVDSAKEVLERKAIERGFAGRLVVLGEDGMAQGDFVIEWADGGMRRDSDALQRNISGAIQRHLGAGFHQS</sequence>
<evidence type="ECO:0000256" key="1">
    <source>
        <dbReference type="ARBA" id="ARBA00022448"/>
    </source>
</evidence>
<dbReference type="PANTHER" id="PTHR34982">
    <property type="entry name" value="YOP PROTEINS TRANSLOCATION PROTEIN L"/>
    <property type="match status" value="1"/>
</dbReference>
<dbReference type="InterPro" id="IPR051472">
    <property type="entry name" value="T3SS_Stator/FliH"/>
</dbReference>
<feature type="region of interest" description="Disordered" evidence="3">
    <location>
        <begin position="1"/>
        <end position="46"/>
    </location>
</feature>
<reference evidence="4" key="1">
    <citation type="journal article" date="2014" name="Int. J. Syst. Evol. Microbiol.">
        <title>Complete genome sequence of Corynebacterium casei LMG S-19264T (=DSM 44701T), isolated from a smear-ripened cheese.</title>
        <authorList>
            <consortium name="US DOE Joint Genome Institute (JGI-PGF)"/>
            <person name="Walter F."/>
            <person name="Albersmeier A."/>
            <person name="Kalinowski J."/>
            <person name="Ruckert C."/>
        </authorList>
    </citation>
    <scope>NUCLEOTIDE SEQUENCE</scope>
    <source>
        <strain evidence="4">CGMCC 1.12214</strain>
    </source>
</reference>
<name>A0A917IBA2_9HYPH</name>
<comment type="caution">
    <text evidence="4">The sequence shown here is derived from an EMBL/GenBank/DDBJ whole genome shotgun (WGS) entry which is preliminary data.</text>
</comment>